<dbReference type="PANTHER" id="PTHR32523:SF7">
    <property type="entry name" value="FARNESOL KINASE, CHLOROPLASTIC"/>
    <property type="match status" value="1"/>
</dbReference>
<feature type="transmembrane region" description="Helical" evidence="11">
    <location>
        <begin position="61"/>
        <end position="78"/>
    </location>
</feature>
<sequence>MPEILLDMYSWDSSSFTDIAAGAFSYAVCHSVMHLLRKLVHISVGLIVMLCWPMFSSGRLGRIVAGFIPSLCLVKAFVAGSRKDDKLVKFLIKYRDSRTLLVAALGYALATYLVTVFEWRTPLAIATICNLCAGDGIADIAGRRFGSLKLPYNKNKSFAGTIGMAIAGFFASILYMYYFSWFGYIQESPNMVLGLLVVSVVSALVESHPLSTKLDDNLTVPLASMLVGKFVL</sequence>
<proteinExistence type="inferred from homology"/>
<reference evidence="12 13" key="1">
    <citation type="journal article" date="2021" name="Comput. Struct. Biotechnol. J.">
        <title>De novo genome assembly of the potent medicinal plant Rehmannia glutinosa using nanopore technology.</title>
        <authorList>
            <person name="Ma L."/>
            <person name="Dong C."/>
            <person name="Song C."/>
            <person name="Wang X."/>
            <person name="Zheng X."/>
            <person name="Niu Y."/>
            <person name="Chen S."/>
            <person name="Feng W."/>
        </authorList>
    </citation>
    <scope>NUCLEOTIDE SEQUENCE [LARGE SCALE GENOMIC DNA]</scope>
    <source>
        <strain evidence="12">DH-2019</strain>
    </source>
</reference>
<evidence type="ECO:0000256" key="3">
    <source>
        <dbReference type="ARBA" id="ARBA00022528"/>
    </source>
</evidence>
<organism evidence="12 13">
    <name type="scientific">Rehmannia glutinosa</name>
    <name type="common">Chinese foxglove</name>
    <dbReference type="NCBI Taxonomy" id="99300"/>
    <lineage>
        <taxon>Eukaryota</taxon>
        <taxon>Viridiplantae</taxon>
        <taxon>Streptophyta</taxon>
        <taxon>Embryophyta</taxon>
        <taxon>Tracheophyta</taxon>
        <taxon>Spermatophyta</taxon>
        <taxon>Magnoliopsida</taxon>
        <taxon>eudicotyledons</taxon>
        <taxon>Gunneridae</taxon>
        <taxon>Pentapetalae</taxon>
        <taxon>asterids</taxon>
        <taxon>lamiids</taxon>
        <taxon>Lamiales</taxon>
        <taxon>Orobanchaceae</taxon>
        <taxon>Rehmannieae</taxon>
        <taxon>Rehmannia</taxon>
    </lineage>
</organism>
<comment type="similarity">
    <text evidence="2">Belongs to the polyprenol kinase family.</text>
</comment>
<keyword evidence="8" id="KW-0809">Transit peptide</keyword>
<evidence type="ECO:0000256" key="6">
    <source>
        <dbReference type="ARBA" id="ARBA00022692"/>
    </source>
</evidence>
<evidence type="ECO:0000256" key="1">
    <source>
        <dbReference type="ARBA" id="ARBA00004508"/>
    </source>
</evidence>
<evidence type="ECO:0000256" key="11">
    <source>
        <dbReference type="SAM" id="Phobius"/>
    </source>
</evidence>
<dbReference type="InterPro" id="IPR039606">
    <property type="entry name" value="Phytol/farnesol_kinase"/>
</dbReference>
<gene>
    <name evidence="12" type="ORF">DH2020_009631</name>
</gene>
<evidence type="ECO:0000256" key="4">
    <source>
        <dbReference type="ARBA" id="ARBA00022640"/>
    </source>
</evidence>
<feature type="transmembrane region" description="Helical" evidence="11">
    <location>
        <begin position="99"/>
        <end position="117"/>
    </location>
</feature>
<evidence type="ECO:0000256" key="7">
    <source>
        <dbReference type="ARBA" id="ARBA00022777"/>
    </source>
</evidence>
<evidence type="ECO:0000256" key="5">
    <source>
        <dbReference type="ARBA" id="ARBA00022679"/>
    </source>
</evidence>
<evidence type="ECO:0000313" key="12">
    <source>
        <dbReference type="EMBL" id="KAK6155383.1"/>
    </source>
</evidence>
<keyword evidence="4" id="KW-0934">Plastid</keyword>
<comment type="caution">
    <text evidence="12">The sequence shown here is derived from an EMBL/GenBank/DDBJ whole genome shotgun (WGS) entry which is preliminary data.</text>
</comment>
<evidence type="ECO:0008006" key="14">
    <source>
        <dbReference type="Google" id="ProtNLM"/>
    </source>
</evidence>
<keyword evidence="6 11" id="KW-0812">Transmembrane</keyword>
<evidence type="ECO:0000256" key="10">
    <source>
        <dbReference type="ARBA" id="ARBA00023136"/>
    </source>
</evidence>
<feature type="transmembrane region" description="Helical" evidence="11">
    <location>
        <begin position="162"/>
        <end position="182"/>
    </location>
</feature>
<name>A0ABR0X6U4_REHGL</name>
<evidence type="ECO:0000313" key="13">
    <source>
        <dbReference type="Proteomes" id="UP001318860"/>
    </source>
</evidence>
<keyword evidence="10 11" id="KW-0472">Membrane</keyword>
<protein>
    <recommendedName>
        <fullName evidence="14">Phytol kinase</fullName>
    </recommendedName>
</protein>
<keyword evidence="7" id="KW-0418">Kinase</keyword>
<keyword evidence="3" id="KW-0150">Chloroplast</keyword>
<dbReference type="Proteomes" id="UP001318860">
    <property type="component" value="Unassembled WGS sequence"/>
</dbReference>
<evidence type="ECO:0000256" key="8">
    <source>
        <dbReference type="ARBA" id="ARBA00022946"/>
    </source>
</evidence>
<comment type="subcellular location">
    <subcellularLocation>
        <location evidence="1">Plastid</location>
        <location evidence="1">Chloroplast membrane</location>
        <topology evidence="1">Multi-pass membrane protein</topology>
    </subcellularLocation>
</comment>
<keyword evidence="9 11" id="KW-1133">Transmembrane helix</keyword>
<keyword evidence="5" id="KW-0808">Transferase</keyword>
<dbReference type="PANTHER" id="PTHR32523">
    <property type="entry name" value="PHYTOL KINASE 1, CHLOROPLASTIC"/>
    <property type="match status" value="1"/>
</dbReference>
<dbReference type="EMBL" id="JABTTQ020000005">
    <property type="protein sequence ID" value="KAK6155383.1"/>
    <property type="molecule type" value="Genomic_DNA"/>
</dbReference>
<keyword evidence="13" id="KW-1185">Reference proteome</keyword>
<evidence type="ECO:0000256" key="9">
    <source>
        <dbReference type="ARBA" id="ARBA00022989"/>
    </source>
</evidence>
<feature type="transmembrane region" description="Helical" evidence="11">
    <location>
        <begin position="39"/>
        <end position="55"/>
    </location>
</feature>
<evidence type="ECO:0000256" key="2">
    <source>
        <dbReference type="ARBA" id="ARBA00010794"/>
    </source>
</evidence>
<accession>A0ABR0X6U4</accession>